<organism evidence="1 2">
    <name type="scientific">Actinomyces gaoshouyii</name>
    <dbReference type="NCBI Taxonomy" id="1960083"/>
    <lineage>
        <taxon>Bacteria</taxon>
        <taxon>Bacillati</taxon>
        <taxon>Actinomycetota</taxon>
        <taxon>Actinomycetes</taxon>
        <taxon>Actinomycetales</taxon>
        <taxon>Actinomycetaceae</taxon>
        <taxon>Actinomyces</taxon>
    </lineage>
</organism>
<name>A0A8H9H926_9ACTO</name>
<keyword evidence="2" id="KW-1185">Reference proteome</keyword>
<dbReference type="Proteomes" id="UP000614239">
    <property type="component" value="Unassembled WGS sequence"/>
</dbReference>
<dbReference type="EMBL" id="BMNJ01000004">
    <property type="protein sequence ID" value="GGO98637.1"/>
    <property type="molecule type" value="Genomic_DNA"/>
</dbReference>
<evidence type="ECO:0000313" key="2">
    <source>
        <dbReference type="Proteomes" id="UP000614239"/>
    </source>
</evidence>
<protein>
    <submittedName>
        <fullName evidence="1">Uncharacterized protein</fullName>
    </submittedName>
</protein>
<accession>A0A8H9H926</accession>
<dbReference type="AlphaFoldDB" id="A0A8H9H926"/>
<sequence length="74" mass="7946">MWQLRSEGFGWVATAVLIDHAGQPSSAAQEVCPVAAESARAHRYPDARAGLLRRGDLGEDVELTCTPGRLLAQD</sequence>
<evidence type="ECO:0000313" key="1">
    <source>
        <dbReference type="EMBL" id="GGO98637.1"/>
    </source>
</evidence>
<reference evidence="1" key="1">
    <citation type="journal article" date="2014" name="Int. J. Syst. Evol. Microbiol.">
        <title>Complete genome sequence of Corynebacterium casei LMG S-19264T (=DSM 44701T), isolated from a smear-ripened cheese.</title>
        <authorList>
            <consortium name="US DOE Joint Genome Institute (JGI-PGF)"/>
            <person name="Walter F."/>
            <person name="Albersmeier A."/>
            <person name="Kalinowski J."/>
            <person name="Ruckert C."/>
        </authorList>
    </citation>
    <scope>NUCLEOTIDE SEQUENCE</scope>
    <source>
        <strain evidence="1">CGMCC 4.7372</strain>
    </source>
</reference>
<proteinExistence type="predicted"/>
<comment type="caution">
    <text evidence="1">The sequence shown here is derived from an EMBL/GenBank/DDBJ whole genome shotgun (WGS) entry which is preliminary data.</text>
</comment>
<gene>
    <name evidence="1" type="ORF">GCM10011612_14000</name>
</gene>
<reference evidence="1" key="2">
    <citation type="submission" date="2020-09" db="EMBL/GenBank/DDBJ databases">
        <authorList>
            <person name="Sun Q."/>
            <person name="Zhou Y."/>
        </authorList>
    </citation>
    <scope>NUCLEOTIDE SEQUENCE</scope>
    <source>
        <strain evidence="1">CGMCC 4.7372</strain>
    </source>
</reference>